<dbReference type="EMBL" id="CAFBMX010000005">
    <property type="protein sequence ID" value="CAB4930328.1"/>
    <property type="molecule type" value="Genomic_DNA"/>
</dbReference>
<dbReference type="PANTHER" id="PTHR12631">
    <property type="entry name" value="ALPHA-L-IDURONIDASE"/>
    <property type="match status" value="1"/>
</dbReference>
<keyword evidence="1" id="KW-0378">Hydrolase</keyword>
<dbReference type="InterPro" id="IPR051923">
    <property type="entry name" value="Glycosyl_Hydrolase_39"/>
</dbReference>
<dbReference type="GO" id="GO:0005975">
    <property type="term" value="P:carbohydrate metabolic process"/>
    <property type="evidence" value="ECO:0007669"/>
    <property type="project" value="InterPro"/>
</dbReference>
<dbReference type="Pfam" id="PF02449">
    <property type="entry name" value="Glyco_hydro_42"/>
    <property type="match status" value="1"/>
</dbReference>
<keyword evidence="2" id="KW-0326">Glycosidase</keyword>
<evidence type="ECO:0000256" key="1">
    <source>
        <dbReference type="ARBA" id="ARBA00022801"/>
    </source>
</evidence>
<dbReference type="GO" id="GO:0004565">
    <property type="term" value="F:beta-galactosidase activity"/>
    <property type="evidence" value="ECO:0007669"/>
    <property type="project" value="InterPro"/>
</dbReference>
<evidence type="ECO:0000259" key="3">
    <source>
        <dbReference type="Pfam" id="PF02449"/>
    </source>
</evidence>
<organism evidence="4">
    <name type="scientific">freshwater metagenome</name>
    <dbReference type="NCBI Taxonomy" id="449393"/>
    <lineage>
        <taxon>unclassified sequences</taxon>
        <taxon>metagenomes</taxon>
        <taxon>ecological metagenomes</taxon>
    </lineage>
</organism>
<dbReference type="PANTHER" id="PTHR12631:SF10">
    <property type="entry name" value="BETA-XYLOSIDASE-LIKE PROTEIN-RELATED"/>
    <property type="match status" value="1"/>
</dbReference>
<dbReference type="PROSITE" id="PS51257">
    <property type="entry name" value="PROKAR_LIPOPROTEIN"/>
    <property type="match status" value="1"/>
</dbReference>
<dbReference type="GO" id="GO:0009341">
    <property type="term" value="C:beta-galactosidase complex"/>
    <property type="evidence" value="ECO:0007669"/>
    <property type="project" value="InterPro"/>
</dbReference>
<gene>
    <name evidence="4" type="ORF">UFOPK3674_01106</name>
</gene>
<accession>A0A6J7IGN1</accession>
<dbReference type="InterPro" id="IPR017853">
    <property type="entry name" value="GH"/>
</dbReference>
<protein>
    <submittedName>
        <fullName evidence="4">Unannotated protein</fullName>
    </submittedName>
</protein>
<feature type="domain" description="Glycoside hydrolase family 42 N-terminal" evidence="3">
    <location>
        <begin position="51"/>
        <end position="110"/>
    </location>
</feature>
<sequence>MLRRRAILAVLAVAVLVACVVPTAGAAAPPPARFFGVLADGPMLDGRVDAAAEMRLMKASGAGSVRLPVYWRDIEPQQGVRRFEALDAFLVAAADAGLEVLPVVLGTPAWASRNPSDVASPPADPATYAAFVGLLARRYKPAGTFWTTHVGQAAPIRRWQIWNEPDLPKFWAPSALGWASDYVRLLRAARQAIKAQDPGATIVLAGLTNRSWIDLRSVYRAGGRGAFDVAAAHPFSGTVPKVLRIVRYVRAEMRRAGDARKPLLLSEIAWSSGKGRSTLNYGWETSEAGQAQRVRALLTALAARRVPDRLAGLDWATWISPPIGSPYSFDYTGLRRFTADGAVSKPALAAFSSTVTRLTRAH</sequence>
<evidence type="ECO:0000313" key="4">
    <source>
        <dbReference type="EMBL" id="CAB4930328.1"/>
    </source>
</evidence>
<proteinExistence type="predicted"/>
<reference evidence="4" key="1">
    <citation type="submission" date="2020-05" db="EMBL/GenBank/DDBJ databases">
        <authorList>
            <person name="Chiriac C."/>
            <person name="Salcher M."/>
            <person name="Ghai R."/>
            <person name="Kavagutti S V."/>
        </authorList>
    </citation>
    <scope>NUCLEOTIDE SEQUENCE</scope>
</reference>
<dbReference type="InterPro" id="IPR013529">
    <property type="entry name" value="Glyco_hydro_42_N"/>
</dbReference>
<dbReference type="AlphaFoldDB" id="A0A6J7IGN1"/>
<dbReference type="Gene3D" id="3.20.20.80">
    <property type="entry name" value="Glycosidases"/>
    <property type="match status" value="1"/>
</dbReference>
<name>A0A6J7IGN1_9ZZZZ</name>
<evidence type="ECO:0000256" key="2">
    <source>
        <dbReference type="ARBA" id="ARBA00023295"/>
    </source>
</evidence>
<dbReference type="SUPFAM" id="SSF51445">
    <property type="entry name" value="(Trans)glycosidases"/>
    <property type="match status" value="1"/>
</dbReference>